<evidence type="ECO:0000313" key="3">
    <source>
        <dbReference type="Proteomes" id="UP000237000"/>
    </source>
</evidence>
<organism evidence="2 3">
    <name type="scientific">Trema orientale</name>
    <name type="common">Charcoal tree</name>
    <name type="synonym">Celtis orientalis</name>
    <dbReference type="NCBI Taxonomy" id="63057"/>
    <lineage>
        <taxon>Eukaryota</taxon>
        <taxon>Viridiplantae</taxon>
        <taxon>Streptophyta</taxon>
        <taxon>Embryophyta</taxon>
        <taxon>Tracheophyta</taxon>
        <taxon>Spermatophyta</taxon>
        <taxon>Magnoliopsida</taxon>
        <taxon>eudicotyledons</taxon>
        <taxon>Gunneridae</taxon>
        <taxon>Pentapetalae</taxon>
        <taxon>rosids</taxon>
        <taxon>fabids</taxon>
        <taxon>Rosales</taxon>
        <taxon>Cannabaceae</taxon>
        <taxon>Trema</taxon>
    </lineage>
</organism>
<dbReference type="InParanoid" id="A0A2P5E2Z2"/>
<proteinExistence type="predicted"/>
<dbReference type="OrthoDB" id="1288152at2759"/>
<accession>A0A2P5E2Z2</accession>
<feature type="domain" description="RNase H type-1" evidence="1">
    <location>
        <begin position="110"/>
        <end position="232"/>
    </location>
</feature>
<evidence type="ECO:0000259" key="1">
    <source>
        <dbReference type="Pfam" id="PF13456"/>
    </source>
</evidence>
<dbReference type="PANTHER" id="PTHR47074:SF48">
    <property type="entry name" value="POLYNUCLEOTIDYL TRANSFERASE, RIBONUCLEASE H-LIKE SUPERFAMILY PROTEIN"/>
    <property type="match status" value="1"/>
</dbReference>
<comment type="caution">
    <text evidence="2">The sequence shown here is derived from an EMBL/GenBank/DDBJ whole genome shotgun (WGS) entry which is preliminary data.</text>
</comment>
<dbReference type="GO" id="GO:0003676">
    <property type="term" value="F:nucleic acid binding"/>
    <property type="evidence" value="ECO:0007669"/>
    <property type="project" value="InterPro"/>
</dbReference>
<dbReference type="InterPro" id="IPR002156">
    <property type="entry name" value="RNaseH_domain"/>
</dbReference>
<protein>
    <submittedName>
        <fullName evidence="2">Ribonuclease H-like domain containing protein</fullName>
    </submittedName>
</protein>
<dbReference type="Gene3D" id="3.30.420.10">
    <property type="entry name" value="Ribonuclease H-like superfamily/Ribonuclease H"/>
    <property type="match status" value="1"/>
</dbReference>
<dbReference type="Pfam" id="PF13456">
    <property type="entry name" value="RVT_3"/>
    <property type="match status" value="1"/>
</dbReference>
<dbReference type="Proteomes" id="UP000237000">
    <property type="component" value="Unassembled WGS sequence"/>
</dbReference>
<dbReference type="AlphaFoldDB" id="A0A2P5E2Z2"/>
<dbReference type="PANTHER" id="PTHR47074">
    <property type="entry name" value="BNAC02G40300D PROTEIN"/>
    <property type="match status" value="1"/>
</dbReference>
<keyword evidence="3" id="KW-1185">Reference proteome</keyword>
<name>A0A2P5E2Z2_TREOI</name>
<dbReference type="EMBL" id="JXTC01000233">
    <property type="protein sequence ID" value="PON79890.1"/>
    <property type="molecule type" value="Genomic_DNA"/>
</dbReference>
<reference evidence="3" key="1">
    <citation type="submission" date="2016-06" db="EMBL/GenBank/DDBJ databases">
        <title>Parallel loss of symbiosis genes in relatives of nitrogen-fixing non-legume Parasponia.</title>
        <authorList>
            <person name="Van Velzen R."/>
            <person name="Holmer R."/>
            <person name="Bu F."/>
            <person name="Rutten L."/>
            <person name="Van Zeijl A."/>
            <person name="Liu W."/>
            <person name="Santuari L."/>
            <person name="Cao Q."/>
            <person name="Sharma T."/>
            <person name="Shen D."/>
            <person name="Roswanjaya Y."/>
            <person name="Wardhani T."/>
            <person name="Kalhor M.S."/>
            <person name="Jansen J."/>
            <person name="Van den Hoogen J."/>
            <person name="Gungor B."/>
            <person name="Hartog M."/>
            <person name="Hontelez J."/>
            <person name="Verver J."/>
            <person name="Yang W.-C."/>
            <person name="Schijlen E."/>
            <person name="Repin R."/>
            <person name="Schilthuizen M."/>
            <person name="Schranz E."/>
            <person name="Heidstra R."/>
            <person name="Miyata K."/>
            <person name="Fedorova E."/>
            <person name="Kohlen W."/>
            <person name="Bisseling T."/>
            <person name="Smit S."/>
            <person name="Geurts R."/>
        </authorList>
    </citation>
    <scope>NUCLEOTIDE SEQUENCE [LARGE SCALE GENOMIC DNA]</scope>
    <source>
        <strain evidence="3">cv. RG33-2</strain>
    </source>
</reference>
<dbReference type="InterPro" id="IPR044730">
    <property type="entry name" value="RNase_H-like_dom_plant"/>
</dbReference>
<dbReference type="STRING" id="63057.A0A2P5E2Z2"/>
<sequence>MKTLVDSLQLFFSIEAMPVTAFQSSNAQSISLVLGESLFRTDTINQEEARGVGKLRHRKLANLIGYCCDGVRKLLHIRFKEESPYKFDCHNLQRKETKWTTRSQGCFKMNVDTALNEQTRAVGIGAIIGNDKGEVMATLAKKLDGFLSPKYAGAKAIGISLLWARDIGFNLQTLESDALAVVQTLNMGIGCLSEFRNLLLDIMSLFPHFLGIKVNHVFHEANEAAHRLAKLALQVIDKLVWLEETPYST</sequence>
<evidence type="ECO:0000313" key="2">
    <source>
        <dbReference type="EMBL" id="PON79890.1"/>
    </source>
</evidence>
<dbReference type="CDD" id="cd06222">
    <property type="entry name" value="RNase_H_like"/>
    <property type="match status" value="1"/>
</dbReference>
<dbReference type="InterPro" id="IPR012337">
    <property type="entry name" value="RNaseH-like_sf"/>
</dbReference>
<dbReference type="InterPro" id="IPR052929">
    <property type="entry name" value="RNase_H-like_EbsB-rel"/>
</dbReference>
<gene>
    <name evidence="2" type="ORF">TorRG33x02_235090</name>
</gene>
<dbReference type="InterPro" id="IPR036397">
    <property type="entry name" value="RNaseH_sf"/>
</dbReference>
<dbReference type="GO" id="GO:0004523">
    <property type="term" value="F:RNA-DNA hybrid ribonuclease activity"/>
    <property type="evidence" value="ECO:0007669"/>
    <property type="project" value="InterPro"/>
</dbReference>
<dbReference type="SUPFAM" id="SSF53098">
    <property type="entry name" value="Ribonuclease H-like"/>
    <property type="match status" value="1"/>
</dbReference>